<evidence type="ECO:0000256" key="6">
    <source>
        <dbReference type="ARBA" id="ARBA00023186"/>
    </source>
</evidence>
<dbReference type="EMBL" id="LVIE01000002">
    <property type="protein sequence ID" value="OHT25789.1"/>
    <property type="molecule type" value="Genomic_DNA"/>
</dbReference>
<proteinExistence type="inferred from homology"/>
<evidence type="ECO:0000256" key="1">
    <source>
        <dbReference type="ARBA" id="ARBA00004418"/>
    </source>
</evidence>
<feature type="signal peptide" evidence="9">
    <location>
        <begin position="1"/>
        <end position="21"/>
    </location>
</feature>
<dbReference type="PROSITE" id="PS00635">
    <property type="entry name" value="PILI_CHAPERONE"/>
    <property type="match status" value="1"/>
</dbReference>
<keyword evidence="7" id="KW-0393">Immunoglobulin domain</keyword>
<dbReference type="SUPFAM" id="SSF49354">
    <property type="entry name" value="PapD-like"/>
    <property type="match status" value="1"/>
</dbReference>
<dbReference type="Pfam" id="PF02753">
    <property type="entry name" value="PapD_C"/>
    <property type="match status" value="1"/>
</dbReference>
<evidence type="ECO:0000256" key="8">
    <source>
        <dbReference type="RuleBase" id="RU003918"/>
    </source>
</evidence>
<gene>
    <name evidence="12" type="ORF">A3Q29_12085</name>
</gene>
<dbReference type="InterPro" id="IPR050643">
    <property type="entry name" value="Periplasmic_pilus_chap"/>
</dbReference>
<feature type="domain" description="Pili assembly chaperone N-terminal" evidence="10">
    <location>
        <begin position="22"/>
        <end position="140"/>
    </location>
</feature>
<dbReference type="SUPFAM" id="SSF49584">
    <property type="entry name" value="Periplasmic chaperone C-domain"/>
    <property type="match status" value="1"/>
</dbReference>
<keyword evidence="4 9" id="KW-0732">Signal</keyword>
<keyword evidence="13" id="KW-1185">Reference proteome</keyword>
<evidence type="ECO:0000256" key="3">
    <source>
        <dbReference type="ARBA" id="ARBA00022558"/>
    </source>
</evidence>
<dbReference type="GO" id="GO:0071555">
    <property type="term" value="P:cell wall organization"/>
    <property type="evidence" value="ECO:0007669"/>
    <property type="project" value="InterPro"/>
</dbReference>
<feature type="domain" description="Pili assembly chaperone C-terminal" evidence="11">
    <location>
        <begin position="164"/>
        <end position="224"/>
    </location>
</feature>
<evidence type="ECO:0000256" key="2">
    <source>
        <dbReference type="ARBA" id="ARBA00007399"/>
    </source>
</evidence>
<dbReference type="Gene3D" id="2.60.40.10">
    <property type="entry name" value="Immunoglobulins"/>
    <property type="match status" value="2"/>
</dbReference>
<evidence type="ECO:0000259" key="11">
    <source>
        <dbReference type="Pfam" id="PF02753"/>
    </source>
</evidence>
<dbReference type="InterPro" id="IPR016148">
    <property type="entry name" value="Pili_assmbl_chaperone_C"/>
</dbReference>
<keyword evidence="5" id="KW-0574">Periplasm</keyword>
<dbReference type="AlphaFoldDB" id="A0A1S1HTP5"/>
<dbReference type="InterPro" id="IPR018046">
    <property type="entry name" value="Pili_assmbl_chaperone_CS"/>
</dbReference>
<comment type="subcellular location">
    <subcellularLocation>
        <location evidence="1 8">Periplasm</location>
    </subcellularLocation>
</comment>
<feature type="chain" id="PRO_5010305723" evidence="9">
    <location>
        <begin position="22"/>
        <end position="243"/>
    </location>
</feature>
<dbReference type="InterPro" id="IPR001829">
    <property type="entry name" value="Pili_assmbl_chaperone_bac"/>
</dbReference>
<comment type="caution">
    <text evidence="12">The sequence shown here is derived from an EMBL/GenBank/DDBJ whole genome shotgun (WGS) entry which is preliminary data.</text>
</comment>
<evidence type="ECO:0000313" key="13">
    <source>
        <dbReference type="Proteomes" id="UP000179588"/>
    </source>
</evidence>
<dbReference type="InterPro" id="IPR016147">
    <property type="entry name" value="Pili_assmbl_chaperone_N"/>
</dbReference>
<accession>A0A1S1HTP5</accession>
<reference evidence="12 13" key="1">
    <citation type="submission" date="2016-03" db="EMBL/GenBank/DDBJ databases">
        <title>Genome sequence of Providencia stuartii strain, isolated from the salivary glands of larval Lucilia sericata.</title>
        <authorList>
            <person name="Yuan Y."/>
            <person name="Zhang Y."/>
            <person name="Fu S."/>
            <person name="Crippen T.L."/>
            <person name="Visi D."/>
            <person name="Benbow M.E."/>
            <person name="Allen M."/>
            <person name="Tomberlin J.K."/>
            <person name="Sze S.-H."/>
            <person name="Tarone A.M."/>
        </authorList>
    </citation>
    <scope>NUCLEOTIDE SEQUENCE [LARGE SCALE GENOMIC DNA]</scope>
    <source>
        <strain evidence="12 13">Crippen</strain>
    </source>
</reference>
<comment type="similarity">
    <text evidence="2 8">Belongs to the periplasmic pilus chaperone family.</text>
</comment>
<dbReference type="Pfam" id="PF00345">
    <property type="entry name" value="PapD_N"/>
    <property type="match status" value="1"/>
</dbReference>
<keyword evidence="3" id="KW-1029">Fimbrium biogenesis</keyword>
<evidence type="ECO:0000313" key="12">
    <source>
        <dbReference type="EMBL" id="OHT25789.1"/>
    </source>
</evidence>
<evidence type="ECO:0000256" key="7">
    <source>
        <dbReference type="ARBA" id="ARBA00023319"/>
    </source>
</evidence>
<keyword evidence="6 8" id="KW-0143">Chaperone</keyword>
<organism evidence="12 13">
    <name type="scientific">Providencia stuartii</name>
    <dbReference type="NCBI Taxonomy" id="588"/>
    <lineage>
        <taxon>Bacteria</taxon>
        <taxon>Pseudomonadati</taxon>
        <taxon>Pseudomonadota</taxon>
        <taxon>Gammaproteobacteria</taxon>
        <taxon>Enterobacterales</taxon>
        <taxon>Morganellaceae</taxon>
        <taxon>Providencia</taxon>
    </lineage>
</organism>
<dbReference type="GO" id="GO:0030288">
    <property type="term" value="C:outer membrane-bounded periplasmic space"/>
    <property type="evidence" value="ECO:0007669"/>
    <property type="project" value="InterPro"/>
</dbReference>
<sequence length="243" mass="26389">MTLQRTAIALSGVLVSQFAFAGVTMDRTRVIFEGDKKSITININNNSPDTPYLAQGWLENAKGEKVNSPLVVLPPVQRLEGGKSSQVKIEALPAAAALPQDRESLFYFNLREIPPKSDKANVLQLALQTRVKLFYRPKAIIPEDKQEPAIKALTLDKSGAQAVVKNPTPYYVTVVNVIAPSLNSAGNQYSPVMVAPFGQENLGVASNKLGTNPTLITINDYGGRPELTFSCQSTTCQVTEFKP</sequence>
<dbReference type="PANTHER" id="PTHR30251:SF5">
    <property type="entry name" value="FIMBRIAL CHAPARONE PROTEIN"/>
    <property type="match status" value="1"/>
</dbReference>
<protein>
    <submittedName>
        <fullName evidence="12">Molecular chaperone</fullName>
    </submittedName>
</protein>
<dbReference type="PRINTS" id="PR00969">
    <property type="entry name" value="CHAPERONPILI"/>
</dbReference>
<dbReference type="InterPro" id="IPR008962">
    <property type="entry name" value="PapD-like_sf"/>
</dbReference>
<dbReference type="FunFam" id="2.60.40.10:FF:000458">
    <property type="entry name" value="Molecular chaperone FimC"/>
    <property type="match status" value="1"/>
</dbReference>
<evidence type="ECO:0000259" key="10">
    <source>
        <dbReference type="Pfam" id="PF00345"/>
    </source>
</evidence>
<evidence type="ECO:0000256" key="9">
    <source>
        <dbReference type="SAM" id="SignalP"/>
    </source>
</evidence>
<name>A0A1S1HTP5_PROST</name>
<dbReference type="InterPro" id="IPR013783">
    <property type="entry name" value="Ig-like_fold"/>
</dbReference>
<dbReference type="Proteomes" id="UP000179588">
    <property type="component" value="Unassembled WGS sequence"/>
</dbReference>
<dbReference type="InterPro" id="IPR036316">
    <property type="entry name" value="Pili_assmbl_chap_C_dom_sf"/>
</dbReference>
<evidence type="ECO:0000256" key="4">
    <source>
        <dbReference type="ARBA" id="ARBA00022729"/>
    </source>
</evidence>
<dbReference type="PANTHER" id="PTHR30251">
    <property type="entry name" value="PILUS ASSEMBLY CHAPERONE"/>
    <property type="match status" value="1"/>
</dbReference>
<evidence type="ECO:0000256" key="5">
    <source>
        <dbReference type="ARBA" id="ARBA00022764"/>
    </source>
</evidence>